<comment type="caution">
    <text evidence="1">The sequence shown here is derived from an EMBL/GenBank/DDBJ whole genome shotgun (WGS) entry which is preliminary data.</text>
</comment>
<reference evidence="1 2" key="1">
    <citation type="submission" date="2017-10" db="EMBL/GenBank/DDBJ databases">
        <title>The draft genome sequence of Lewinella nigricans NBRC 102662.</title>
        <authorList>
            <person name="Wang K."/>
        </authorList>
    </citation>
    <scope>NUCLEOTIDE SEQUENCE [LARGE SCALE GENOMIC DNA]</scope>
    <source>
        <strain evidence="1 2">NBRC 102662</strain>
    </source>
</reference>
<evidence type="ECO:0000313" key="1">
    <source>
        <dbReference type="EMBL" id="PHN07436.1"/>
    </source>
</evidence>
<keyword evidence="2" id="KW-1185">Reference proteome</keyword>
<name>A0A2D0NGC5_FLAN2</name>
<evidence type="ECO:0000313" key="2">
    <source>
        <dbReference type="Proteomes" id="UP000223913"/>
    </source>
</evidence>
<protein>
    <submittedName>
        <fullName evidence="1">Uncharacterized protein</fullName>
    </submittedName>
</protein>
<proteinExistence type="predicted"/>
<dbReference type="RefSeq" id="WP_099149364.1">
    <property type="nucleotide sequence ID" value="NZ_PDUD01000010.1"/>
</dbReference>
<organism evidence="1 2">
    <name type="scientific">Flavilitoribacter nigricans (strain ATCC 23147 / DSM 23189 / NBRC 102662 / NCIMB 1420 / SS-2)</name>
    <name type="common">Lewinella nigricans</name>
    <dbReference type="NCBI Taxonomy" id="1122177"/>
    <lineage>
        <taxon>Bacteria</taxon>
        <taxon>Pseudomonadati</taxon>
        <taxon>Bacteroidota</taxon>
        <taxon>Saprospiria</taxon>
        <taxon>Saprospirales</taxon>
        <taxon>Lewinellaceae</taxon>
        <taxon>Flavilitoribacter</taxon>
    </lineage>
</organism>
<dbReference type="Proteomes" id="UP000223913">
    <property type="component" value="Unassembled WGS sequence"/>
</dbReference>
<sequence>MQQKFTPNHLIQYLYQETNLCDTLAIEETLDEDVSLREEFESLSEAYRQLPKVKFSPSDQAIRNILRYSEHTALTEQA</sequence>
<accession>A0A2D0NGC5</accession>
<dbReference type="EMBL" id="PDUD01000010">
    <property type="protein sequence ID" value="PHN07436.1"/>
    <property type="molecule type" value="Genomic_DNA"/>
</dbReference>
<gene>
    <name evidence="1" type="ORF">CRP01_07360</name>
</gene>
<dbReference type="OrthoDB" id="982713at2"/>
<dbReference type="AlphaFoldDB" id="A0A2D0NGC5"/>